<dbReference type="Pfam" id="PF20256">
    <property type="entry name" value="MoCoBD_2"/>
    <property type="match status" value="1"/>
</dbReference>
<evidence type="ECO:0000256" key="2">
    <source>
        <dbReference type="ARBA" id="ARBA00023002"/>
    </source>
</evidence>
<dbReference type="Proteomes" id="UP000254343">
    <property type="component" value="Unassembled WGS sequence"/>
</dbReference>
<dbReference type="Pfam" id="PF01315">
    <property type="entry name" value="Ald_Xan_dh_C"/>
    <property type="match status" value="1"/>
</dbReference>
<dbReference type="SUPFAM" id="SSF54665">
    <property type="entry name" value="CO dehydrogenase molybdoprotein N-domain-like"/>
    <property type="match status" value="1"/>
</dbReference>
<evidence type="ECO:0000256" key="1">
    <source>
        <dbReference type="ARBA" id="ARBA00022505"/>
    </source>
</evidence>
<dbReference type="InterPro" id="IPR036856">
    <property type="entry name" value="Ald_Oxase/Xan_DH_a/b_sf"/>
</dbReference>
<dbReference type="GO" id="GO:0043885">
    <property type="term" value="F:anaerobic carbon-monoxide dehydrogenase activity"/>
    <property type="evidence" value="ECO:0007669"/>
    <property type="project" value="UniProtKB-EC"/>
</dbReference>
<dbReference type="Pfam" id="PF02738">
    <property type="entry name" value="MoCoBD_1"/>
    <property type="match status" value="1"/>
</dbReference>
<name>A0A380WCL6_AFIFE</name>
<organism evidence="4 5">
    <name type="scientific">Afipia felis</name>
    <name type="common">Cat scratch disease bacillus</name>
    <dbReference type="NCBI Taxonomy" id="1035"/>
    <lineage>
        <taxon>Bacteria</taxon>
        <taxon>Pseudomonadati</taxon>
        <taxon>Pseudomonadota</taxon>
        <taxon>Alphaproteobacteria</taxon>
        <taxon>Hyphomicrobiales</taxon>
        <taxon>Nitrobacteraceae</taxon>
        <taxon>Afipia</taxon>
    </lineage>
</organism>
<accession>A0A380WCL6</accession>
<dbReference type="Gene3D" id="3.30.365.10">
    <property type="entry name" value="Aldehyde oxidase/xanthine dehydrogenase, molybdopterin binding domain"/>
    <property type="match status" value="4"/>
</dbReference>
<dbReference type="RefSeq" id="WP_002716947.1">
    <property type="nucleotide sequence ID" value="NZ_UFSI01000001.1"/>
</dbReference>
<dbReference type="InterPro" id="IPR022657">
    <property type="entry name" value="De-COase2_CS"/>
</dbReference>
<gene>
    <name evidence="4" type="primary">cutL_2</name>
    <name evidence="4" type="ORF">NCTC12722_03345</name>
</gene>
<keyword evidence="1" id="KW-0500">Molybdenum</keyword>
<dbReference type="OrthoDB" id="8123321at2"/>
<evidence type="ECO:0000259" key="3">
    <source>
        <dbReference type="SMART" id="SM01008"/>
    </source>
</evidence>
<keyword evidence="2 4" id="KW-0560">Oxidoreductase</keyword>
<dbReference type="InterPro" id="IPR016208">
    <property type="entry name" value="Ald_Oxase/xanthine_DH-like"/>
</dbReference>
<reference evidence="4 5" key="1">
    <citation type="submission" date="2018-06" db="EMBL/GenBank/DDBJ databases">
        <authorList>
            <consortium name="Pathogen Informatics"/>
            <person name="Doyle S."/>
        </authorList>
    </citation>
    <scope>NUCLEOTIDE SEQUENCE [LARGE SCALE GENOMIC DNA]</scope>
    <source>
        <strain evidence="4 5">NCTC12722</strain>
    </source>
</reference>
<dbReference type="PANTHER" id="PTHR11908:SF132">
    <property type="entry name" value="ALDEHYDE OXIDASE 1-RELATED"/>
    <property type="match status" value="1"/>
</dbReference>
<dbReference type="EMBL" id="UIGB01000001">
    <property type="protein sequence ID" value="SUU86123.1"/>
    <property type="molecule type" value="Genomic_DNA"/>
</dbReference>
<dbReference type="SMART" id="SM01008">
    <property type="entry name" value="Ald_Xan_dh_C"/>
    <property type="match status" value="1"/>
</dbReference>
<dbReference type="Gene3D" id="3.90.1170.50">
    <property type="entry name" value="Aldehyde oxidase/xanthine dehydrogenase, a/b hammerhead"/>
    <property type="match status" value="1"/>
</dbReference>
<dbReference type="InterPro" id="IPR046867">
    <property type="entry name" value="AldOxase/xan_DH_MoCoBD2"/>
</dbReference>
<proteinExistence type="predicted"/>
<sequence length="772" mass="83567">MSGFPNNYVGRSILRVEDERLLQGKGCFVDDMHLPDCLYAVIVRSQIAHGYLRHIDSSAALALDGVVSVITANDIPKPIGVIPIRIAPIEGGDTFRQPVIAHDKVRYVGEPVAVVLASTQAIAEDAAELVFVEIEEIEPVPSVEVAGSDQSARLFEVANTNTAAKYSASRGDTDAAFGSADCVLRETFAIQRHTAMPMEMRGLLAKWDVLTDHLTVWGAAKVPFFNRNVLANLLGLPKTGIDLIELDVGGGFGVRGEFYPEDFLIPFAARLVGRPVKWQEDRREHMMATNHSRETYCDVEIACRKNGEILGIRGSVTADIGAYMGTTGGILASRTAQFLAGPYRVRNVSFEVSAVVTNKTPAGSYRGPGRFESTFFRERLFDMVAKRLNIDPLAFRQTNLIRSDELPFDIGQLVPYEGPASYDHGDYLKLLNDCAQAIGWKDKDAIRGKENDGRYHGLGISCFVDSSGAGPKENARIRIEPNGNVTVFIGSCALGQGIETALAQICADELRIPMERIKVLHGSTTLLDEGFGSFHSRSIIMGGNAIADAAGHLIAKIKSIAAEAWSVAPDHVAYEDGFIRDGDRMLSLAEIVRLAGNSVESEGTFGTKNKPFGYGTHAAHVAVDIATGHVEVLDYVAMEDVGRMVNPMIVHGQKIGAIVQGLGGVFLEQLVYDDRAQLMTGSLADYLMPTATDFRHVRAFALDLTRTTRNPLGFKGAGEDAIAPVAGVIGNAIADALRDFDVEPKDLPITPPKLWALINSRGDESKTRSASL</sequence>
<feature type="domain" description="Aldehyde oxidase/xanthine dehydrogenase a/b hammerhead" evidence="3">
    <location>
        <begin position="23"/>
        <end position="138"/>
    </location>
</feature>
<evidence type="ECO:0000313" key="4">
    <source>
        <dbReference type="EMBL" id="SUU86123.1"/>
    </source>
</evidence>
<dbReference type="GO" id="GO:0005506">
    <property type="term" value="F:iron ion binding"/>
    <property type="evidence" value="ECO:0007669"/>
    <property type="project" value="InterPro"/>
</dbReference>
<dbReference type="EC" id="1.2.7.4" evidence="4"/>
<dbReference type="InterPro" id="IPR037165">
    <property type="entry name" value="AldOxase/xan_DH_Mopterin-bd_sf"/>
</dbReference>
<dbReference type="PANTHER" id="PTHR11908">
    <property type="entry name" value="XANTHINE DEHYDROGENASE"/>
    <property type="match status" value="1"/>
</dbReference>
<evidence type="ECO:0000313" key="5">
    <source>
        <dbReference type="Proteomes" id="UP000254343"/>
    </source>
</evidence>
<dbReference type="SUPFAM" id="SSF56003">
    <property type="entry name" value="Molybdenum cofactor-binding domain"/>
    <property type="match status" value="1"/>
</dbReference>
<dbReference type="InterPro" id="IPR000674">
    <property type="entry name" value="Ald_Oxase/Xan_DH_a/b"/>
</dbReference>
<protein>
    <submittedName>
        <fullName evidence="4">Carbon monoxide dehydrogenase large chain</fullName>
        <ecNumber evidence="4">1.2.7.4</ecNumber>
    </submittedName>
</protein>
<dbReference type="InterPro" id="IPR008274">
    <property type="entry name" value="AldOxase/xan_DH_MoCoBD1"/>
</dbReference>
<dbReference type="AlphaFoldDB" id="A0A380WCL6"/>
<dbReference type="PROSITE" id="PS00879">
    <property type="entry name" value="ODR_DC_2_2"/>
    <property type="match status" value="1"/>
</dbReference>